<feature type="binding site" evidence="19">
    <location>
        <position position="262"/>
    </location>
    <ligand>
        <name>ATP</name>
        <dbReference type="ChEBI" id="CHEBI:30616"/>
    </ligand>
</feature>
<dbReference type="InterPro" id="IPR049962">
    <property type="entry name" value="THUMP_ThiI"/>
</dbReference>
<evidence type="ECO:0000256" key="9">
    <source>
        <dbReference type="ARBA" id="ARBA00022977"/>
    </source>
</evidence>
<evidence type="ECO:0000256" key="4">
    <source>
        <dbReference type="ARBA" id="ARBA00022555"/>
    </source>
</evidence>
<dbReference type="CDD" id="cd11716">
    <property type="entry name" value="THUMP_ThiI"/>
    <property type="match status" value="1"/>
</dbReference>
<evidence type="ECO:0000256" key="14">
    <source>
        <dbReference type="ARBA" id="ARBA00066827"/>
    </source>
</evidence>
<comment type="caution">
    <text evidence="21">The sequence shown here is derived from an EMBL/GenBank/DDBJ whole genome shotgun (WGS) entry which is preliminary data.</text>
</comment>
<dbReference type="RefSeq" id="WP_148567610.1">
    <property type="nucleotide sequence ID" value="NZ_RXYA01000011.1"/>
</dbReference>
<dbReference type="InterPro" id="IPR004114">
    <property type="entry name" value="THUMP_dom"/>
</dbReference>
<dbReference type="SUPFAM" id="SSF143437">
    <property type="entry name" value="THUMP domain-like"/>
    <property type="match status" value="1"/>
</dbReference>
<dbReference type="CDD" id="cd01712">
    <property type="entry name" value="PPase_ThiI"/>
    <property type="match status" value="1"/>
</dbReference>
<dbReference type="EMBL" id="WJBD01000015">
    <property type="protein sequence ID" value="MBC3889135.1"/>
    <property type="molecule type" value="Genomic_DNA"/>
</dbReference>
<evidence type="ECO:0000256" key="3">
    <source>
        <dbReference type="ARBA" id="ARBA00022490"/>
    </source>
</evidence>
<dbReference type="Pfam" id="PF02568">
    <property type="entry name" value="ThiI"/>
    <property type="match status" value="1"/>
</dbReference>
<keyword evidence="3 19" id="KW-0963">Cytoplasm</keyword>
<evidence type="ECO:0000313" key="22">
    <source>
        <dbReference type="Proteomes" id="UP000616595"/>
    </source>
</evidence>
<feature type="binding site" evidence="19">
    <location>
        <begin position="205"/>
        <end position="206"/>
    </location>
    <ligand>
        <name>ATP</name>
        <dbReference type="ChEBI" id="CHEBI:30616"/>
    </ligand>
</feature>
<evidence type="ECO:0000256" key="13">
    <source>
        <dbReference type="ARBA" id="ARBA00061472"/>
    </source>
</evidence>
<dbReference type="PANTHER" id="PTHR43209">
    <property type="entry name" value="TRNA SULFURTRANSFERASE"/>
    <property type="match status" value="1"/>
</dbReference>
<evidence type="ECO:0000256" key="6">
    <source>
        <dbReference type="ARBA" id="ARBA00022741"/>
    </source>
</evidence>
<evidence type="ECO:0000256" key="10">
    <source>
        <dbReference type="ARBA" id="ARBA00050570"/>
    </source>
</evidence>
<keyword evidence="7 19" id="KW-0067">ATP-binding</keyword>
<dbReference type="GO" id="GO:0004810">
    <property type="term" value="F:CCA tRNA nucleotidyltransferase activity"/>
    <property type="evidence" value="ECO:0007669"/>
    <property type="project" value="InterPro"/>
</dbReference>
<evidence type="ECO:0000256" key="19">
    <source>
        <dbReference type="HAMAP-Rule" id="MF_00021"/>
    </source>
</evidence>
<dbReference type="GO" id="GO:0005524">
    <property type="term" value="F:ATP binding"/>
    <property type="evidence" value="ECO:0007669"/>
    <property type="project" value="UniProtKB-UniRule"/>
</dbReference>
<dbReference type="Proteomes" id="UP000616595">
    <property type="component" value="Unassembled WGS sequence"/>
</dbReference>
<evidence type="ECO:0000256" key="2">
    <source>
        <dbReference type="ARBA" id="ARBA00004948"/>
    </source>
</evidence>
<dbReference type="InterPro" id="IPR014729">
    <property type="entry name" value="Rossmann-like_a/b/a_fold"/>
</dbReference>
<evidence type="ECO:0000256" key="17">
    <source>
        <dbReference type="ARBA" id="ARBA00077849"/>
    </source>
</evidence>
<keyword evidence="22" id="KW-1185">Reference proteome</keyword>
<comment type="function">
    <text evidence="12 19">Catalyzes the ATP-dependent transfer of a sulfur to tRNA to produce 4-thiouridine in position 8 of tRNAs, which functions as a near-UV photosensor. Also catalyzes the transfer of sulfur to the sulfur carrier protein ThiS, forming ThiS-thiocarboxylate. This is a step in the synthesis of thiazole, in the thiamine biosynthesis pathway. The sulfur is donated as persulfide by IscS.</text>
</comment>
<evidence type="ECO:0000256" key="15">
    <source>
        <dbReference type="ARBA" id="ARBA00071867"/>
    </source>
</evidence>
<evidence type="ECO:0000256" key="5">
    <source>
        <dbReference type="ARBA" id="ARBA00022679"/>
    </source>
</evidence>
<dbReference type="GO" id="GO:0140741">
    <property type="term" value="F:tRNA-uracil-4 sulfurtransferase activity"/>
    <property type="evidence" value="ECO:0007669"/>
    <property type="project" value="UniProtKB-EC"/>
</dbReference>
<feature type="binding site" evidence="19">
    <location>
        <begin position="180"/>
        <end position="181"/>
    </location>
    <ligand>
        <name>ATP</name>
        <dbReference type="ChEBI" id="CHEBI:30616"/>
    </ligand>
</feature>
<dbReference type="GO" id="GO:0002937">
    <property type="term" value="P:tRNA 4-thiouridine biosynthesis"/>
    <property type="evidence" value="ECO:0007669"/>
    <property type="project" value="TreeGrafter"/>
</dbReference>
<organism evidence="21 22">
    <name type="scientific">Acetobacterium paludosum</name>
    <dbReference type="NCBI Taxonomy" id="52693"/>
    <lineage>
        <taxon>Bacteria</taxon>
        <taxon>Bacillati</taxon>
        <taxon>Bacillota</taxon>
        <taxon>Clostridia</taxon>
        <taxon>Eubacteriales</taxon>
        <taxon>Eubacteriaceae</taxon>
        <taxon>Acetobacterium</taxon>
    </lineage>
</organism>
<feature type="binding site" evidence="19">
    <location>
        <position position="293"/>
    </location>
    <ligand>
        <name>ATP</name>
        <dbReference type="ChEBI" id="CHEBI:30616"/>
    </ligand>
</feature>
<dbReference type="GO" id="GO:0000049">
    <property type="term" value="F:tRNA binding"/>
    <property type="evidence" value="ECO:0007669"/>
    <property type="project" value="UniProtKB-UniRule"/>
</dbReference>
<evidence type="ECO:0000256" key="1">
    <source>
        <dbReference type="ARBA" id="ARBA00004496"/>
    </source>
</evidence>
<dbReference type="EC" id="2.8.1.4" evidence="14 19"/>
<dbReference type="Gene3D" id="3.40.50.620">
    <property type="entry name" value="HUPs"/>
    <property type="match status" value="1"/>
</dbReference>
<keyword evidence="6 19" id="KW-0547">Nucleotide-binding</keyword>
<dbReference type="InterPro" id="IPR020536">
    <property type="entry name" value="ThiI_AANH"/>
</dbReference>
<dbReference type="SUPFAM" id="SSF52402">
    <property type="entry name" value="Adenine nucleotide alpha hydrolases-like"/>
    <property type="match status" value="1"/>
</dbReference>
<dbReference type="InterPro" id="IPR003720">
    <property type="entry name" value="tRNA_STrfase"/>
</dbReference>
<dbReference type="InterPro" id="IPR054173">
    <property type="entry name" value="ThiI_fer"/>
</dbReference>
<evidence type="ECO:0000256" key="7">
    <source>
        <dbReference type="ARBA" id="ARBA00022840"/>
    </source>
</evidence>
<dbReference type="OrthoDB" id="9773948at2"/>
<reference evidence="21" key="1">
    <citation type="submission" date="2019-10" db="EMBL/GenBank/DDBJ databases">
        <authorList>
            <person name="Ross D.E."/>
            <person name="Gulliver D."/>
        </authorList>
    </citation>
    <scope>NUCLEOTIDE SEQUENCE</scope>
    <source>
        <strain evidence="21">DER-2019</strain>
    </source>
</reference>
<comment type="pathway">
    <text evidence="2 19">Cofactor biosynthesis; thiamine diphosphate biosynthesis.</text>
</comment>
<reference evidence="21" key="2">
    <citation type="submission" date="2020-10" db="EMBL/GenBank/DDBJ databases">
        <title>Comparative genomics of the Acetobacterium genus.</title>
        <authorList>
            <person name="Marshall C."/>
            <person name="May H."/>
            <person name="Norman S."/>
        </authorList>
    </citation>
    <scope>NUCLEOTIDE SEQUENCE</scope>
    <source>
        <strain evidence="21">DER-2019</strain>
    </source>
</reference>
<evidence type="ECO:0000256" key="11">
    <source>
        <dbReference type="ARBA" id="ARBA00052330"/>
    </source>
</evidence>
<keyword evidence="9 19" id="KW-0784">Thiamine biosynthesis</keyword>
<evidence type="ECO:0000313" key="21">
    <source>
        <dbReference type="EMBL" id="MBC3889135.1"/>
    </source>
</evidence>
<comment type="subcellular location">
    <subcellularLocation>
        <location evidence="1 19">Cytoplasm</location>
    </subcellularLocation>
</comment>
<evidence type="ECO:0000259" key="20">
    <source>
        <dbReference type="PROSITE" id="PS51165"/>
    </source>
</evidence>
<dbReference type="Pfam" id="PF22025">
    <property type="entry name" value="ThiI_fer"/>
    <property type="match status" value="1"/>
</dbReference>
<dbReference type="AlphaFoldDB" id="A0A923HXT0"/>
<evidence type="ECO:0000256" key="18">
    <source>
        <dbReference type="ARBA" id="ARBA00080570"/>
    </source>
</evidence>
<dbReference type="GO" id="GO:0052837">
    <property type="term" value="P:thiazole biosynthetic process"/>
    <property type="evidence" value="ECO:0007669"/>
    <property type="project" value="TreeGrafter"/>
</dbReference>
<keyword evidence="4 19" id="KW-0820">tRNA-binding</keyword>
<dbReference type="NCBIfam" id="TIGR00342">
    <property type="entry name" value="tRNA uracil 4-sulfurtransferase ThiI"/>
    <property type="match status" value="1"/>
</dbReference>
<dbReference type="Gene3D" id="3.30.2130.30">
    <property type="match status" value="1"/>
</dbReference>
<keyword evidence="8 19" id="KW-0694">RNA-binding</keyword>
<dbReference type="PROSITE" id="PS51165">
    <property type="entry name" value="THUMP"/>
    <property type="match status" value="1"/>
</dbReference>
<dbReference type="HAMAP" id="MF_00021">
    <property type="entry name" value="ThiI"/>
    <property type="match status" value="1"/>
</dbReference>
<accession>A0A923HXT0</accession>
<dbReference type="GO" id="GO:0005829">
    <property type="term" value="C:cytosol"/>
    <property type="evidence" value="ECO:0007669"/>
    <property type="project" value="TreeGrafter"/>
</dbReference>
<dbReference type="InterPro" id="IPR050102">
    <property type="entry name" value="tRNA_sulfurtransferase_ThiI"/>
</dbReference>
<evidence type="ECO:0000256" key="8">
    <source>
        <dbReference type="ARBA" id="ARBA00022884"/>
    </source>
</evidence>
<feature type="binding site" evidence="19">
    <location>
        <position position="284"/>
    </location>
    <ligand>
        <name>ATP</name>
        <dbReference type="ChEBI" id="CHEBI:30616"/>
    </ligand>
</feature>
<proteinExistence type="inferred from homology"/>
<protein>
    <recommendedName>
        <fullName evidence="15 19">Probable tRNA sulfurtransferase</fullName>
        <ecNumber evidence="14 19">2.8.1.4</ecNumber>
    </recommendedName>
    <alternativeName>
        <fullName evidence="16 19">Sulfur carrier protein ThiS sulfurtransferase</fullName>
    </alternativeName>
    <alternativeName>
        <fullName evidence="17 19">Thiamine biosynthesis protein ThiI</fullName>
    </alternativeName>
    <alternativeName>
        <fullName evidence="18 19">tRNA 4-thiouridine synthase</fullName>
    </alternativeName>
</protein>
<comment type="catalytic activity">
    <reaction evidence="11 19">
        <text>[ThiS sulfur-carrier protein]-C-terminal Gly-Gly-AMP + S-sulfanyl-L-cysteinyl-[cysteine desulfurase] + AH2 = [ThiS sulfur-carrier protein]-C-terminal-Gly-aminoethanethioate + L-cysteinyl-[cysteine desulfurase] + A + AMP + 2 H(+)</text>
        <dbReference type="Rhea" id="RHEA:43340"/>
        <dbReference type="Rhea" id="RHEA-COMP:12157"/>
        <dbReference type="Rhea" id="RHEA-COMP:12158"/>
        <dbReference type="Rhea" id="RHEA-COMP:12910"/>
        <dbReference type="Rhea" id="RHEA-COMP:19908"/>
        <dbReference type="ChEBI" id="CHEBI:13193"/>
        <dbReference type="ChEBI" id="CHEBI:15378"/>
        <dbReference type="ChEBI" id="CHEBI:17499"/>
        <dbReference type="ChEBI" id="CHEBI:29950"/>
        <dbReference type="ChEBI" id="CHEBI:61963"/>
        <dbReference type="ChEBI" id="CHEBI:90618"/>
        <dbReference type="ChEBI" id="CHEBI:232372"/>
        <dbReference type="ChEBI" id="CHEBI:456215"/>
    </reaction>
</comment>
<evidence type="ECO:0000256" key="12">
    <source>
        <dbReference type="ARBA" id="ARBA00058382"/>
    </source>
</evidence>
<dbReference type="PANTHER" id="PTHR43209:SF1">
    <property type="entry name" value="TRNA SULFURTRANSFERASE"/>
    <property type="match status" value="1"/>
</dbReference>
<gene>
    <name evidence="19 21" type="primary">thiI</name>
    <name evidence="21" type="ORF">GH810_12495</name>
</gene>
<dbReference type="GO" id="GO:0009228">
    <property type="term" value="P:thiamine biosynthetic process"/>
    <property type="evidence" value="ECO:0007669"/>
    <property type="project" value="UniProtKB-KW"/>
</dbReference>
<dbReference type="GO" id="GO:0009229">
    <property type="term" value="P:thiamine diphosphate biosynthetic process"/>
    <property type="evidence" value="ECO:0007669"/>
    <property type="project" value="UniProtKB-UniRule"/>
</dbReference>
<dbReference type="InterPro" id="IPR049961">
    <property type="entry name" value="ThiI_N"/>
</dbReference>
<dbReference type="Pfam" id="PF02926">
    <property type="entry name" value="THUMP"/>
    <property type="match status" value="1"/>
</dbReference>
<feature type="domain" description="THUMP" evidence="20">
    <location>
        <begin position="59"/>
        <end position="164"/>
    </location>
</feature>
<dbReference type="FunFam" id="3.40.50.620:FF:000053">
    <property type="entry name" value="Probable tRNA sulfurtransferase"/>
    <property type="match status" value="1"/>
</dbReference>
<comment type="catalytic activity">
    <reaction evidence="10 19">
        <text>[ThiI sulfur-carrier protein]-S-sulfanyl-L-cysteine + a uridine in tRNA + 2 reduced [2Fe-2S]-[ferredoxin] + ATP + H(+) = [ThiI sulfur-carrier protein]-L-cysteine + a 4-thiouridine in tRNA + 2 oxidized [2Fe-2S]-[ferredoxin] + AMP + diphosphate</text>
        <dbReference type="Rhea" id="RHEA:24176"/>
        <dbReference type="Rhea" id="RHEA-COMP:10000"/>
        <dbReference type="Rhea" id="RHEA-COMP:10001"/>
        <dbReference type="Rhea" id="RHEA-COMP:13337"/>
        <dbReference type="Rhea" id="RHEA-COMP:13338"/>
        <dbReference type="Rhea" id="RHEA-COMP:13339"/>
        <dbReference type="Rhea" id="RHEA-COMP:13340"/>
        <dbReference type="ChEBI" id="CHEBI:15378"/>
        <dbReference type="ChEBI" id="CHEBI:29950"/>
        <dbReference type="ChEBI" id="CHEBI:30616"/>
        <dbReference type="ChEBI" id="CHEBI:33019"/>
        <dbReference type="ChEBI" id="CHEBI:33737"/>
        <dbReference type="ChEBI" id="CHEBI:33738"/>
        <dbReference type="ChEBI" id="CHEBI:61963"/>
        <dbReference type="ChEBI" id="CHEBI:65315"/>
        <dbReference type="ChEBI" id="CHEBI:136798"/>
        <dbReference type="ChEBI" id="CHEBI:456215"/>
        <dbReference type="EC" id="2.8.1.4"/>
    </reaction>
</comment>
<dbReference type="SMART" id="SM00981">
    <property type="entry name" value="THUMP"/>
    <property type="match status" value="1"/>
</dbReference>
<sequence length="386" mass="42984">MEHVILVRYGEIALKGLNRNYFIELLAKNIRNTLWCVPSAKVKKIQGRIIVNVEEEDLKLGMERIQKVFGIVSVSPAIVIDSDMKVIEENAIEQVRSAEGIKTFKITAKRGDKTFPIKSPDLNYRLGETVLDAVEGISVDIHDPDLNLWVEVREKTYMYHEFLKCNGGLPVGCSGKGALLLSGGIDSPVAGYMMAKRGVEVIAVYFHSFPFTSDRAKQKVIDLAKIMSQYCGRIKLYVVPFTEVQTKIVELCPDRQTTIIIRRYMMRIAEMIAAKEGAKALITGESLGQVASQTMEGLGATNAVANLPVFRPLIGFDKSDIVKIAQEIGTFETSILPYEDCCTIFVPKHPETKPKISEMIRSEEAIAEMMVDMMATAVENSEIVKL</sequence>
<comment type="similarity">
    <text evidence="13 19">Belongs to the ThiI family.</text>
</comment>
<evidence type="ECO:0000256" key="16">
    <source>
        <dbReference type="ARBA" id="ARBA00075337"/>
    </source>
</evidence>
<name>A0A923HXT0_9FIRM</name>
<keyword evidence="5 19" id="KW-0808">Transferase</keyword>